<evidence type="ECO:0000313" key="3">
    <source>
        <dbReference type="Proteomes" id="UP000249829"/>
    </source>
</evidence>
<feature type="region of interest" description="Disordered" evidence="1">
    <location>
        <begin position="1"/>
        <end position="72"/>
    </location>
</feature>
<proteinExistence type="predicted"/>
<evidence type="ECO:0000256" key="1">
    <source>
        <dbReference type="SAM" id="MobiDB-lite"/>
    </source>
</evidence>
<feature type="region of interest" description="Disordered" evidence="1">
    <location>
        <begin position="109"/>
        <end position="132"/>
    </location>
</feature>
<organism evidence="2 3">
    <name type="scientific">Aspergillus violaceofuscus (strain CBS 115571)</name>
    <dbReference type="NCBI Taxonomy" id="1450538"/>
    <lineage>
        <taxon>Eukaryota</taxon>
        <taxon>Fungi</taxon>
        <taxon>Dikarya</taxon>
        <taxon>Ascomycota</taxon>
        <taxon>Pezizomycotina</taxon>
        <taxon>Eurotiomycetes</taxon>
        <taxon>Eurotiomycetidae</taxon>
        <taxon>Eurotiales</taxon>
        <taxon>Aspergillaceae</taxon>
        <taxon>Aspergillus</taxon>
    </lineage>
</organism>
<feature type="compositionally biased region" description="Basic and acidic residues" evidence="1">
    <location>
        <begin position="22"/>
        <end position="34"/>
    </location>
</feature>
<name>A0A2V5HAJ5_ASPV1</name>
<accession>A0A2V5HAJ5</accession>
<reference evidence="2 3" key="1">
    <citation type="submission" date="2018-02" db="EMBL/GenBank/DDBJ databases">
        <title>The genomes of Aspergillus section Nigri reveals drivers in fungal speciation.</title>
        <authorList>
            <consortium name="DOE Joint Genome Institute"/>
            <person name="Vesth T.C."/>
            <person name="Nybo J."/>
            <person name="Theobald S."/>
            <person name="Brandl J."/>
            <person name="Frisvad J.C."/>
            <person name="Nielsen K.F."/>
            <person name="Lyhne E.K."/>
            <person name="Kogle M.E."/>
            <person name="Kuo A."/>
            <person name="Riley R."/>
            <person name="Clum A."/>
            <person name="Nolan M."/>
            <person name="Lipzen A."/>
            <person name="Salamov A."/>
            <person name="Henrissat B."/>
            <person name="Wiebenga A."/>
            <person name="De vries R.P."/>
            <person name="Grigoriev I.V."/>
            <person name="Mortensen U.H."/>
            <person name="Andersen M.R."/>
            <person name="Baker S.E."/>
        </authorList>
    </citation>
    <scope>NUCLEOTIDE SEQUENCE [LARGE SCALE GENOMIC DNA]</scope>
    <source>
        <strain evidence="2 3">CBS 115571</strain>
    </source>
</reference>
<feature type="compositionally biased region" description="Basic and acidic residues" evidence="1">
    <location>
        <begin position="119"/>
        <end position="132"/>
    </location>
</feature>
<sequence>MVGLHPHKLSPFSAQSTGGENQQKRNEKHAERARTTLTLSAYSPTSSNNVHDKLRFGPDASRGNSCPTGRLGLRKQQYPSVTQVLGPTRVGAARHRNRGNLEQVFQSKKPWIHHKRHAMLREKKGPRKRREE</sequence>
<keyword evidence="3" id="KW-1185">Reference proteome</keyword>
<feature type="compositionally biased region" description="Polar residues" evidence="1">
    <location>
        <begin position="35"/>
        <end position="49"/>
    </location>
</feature>
<dbReference type="EMBL" id="KZ825124">
    <property type="protein sequence ID" value="PYI20641.1"/>
    <property type="molecule type" value="Genomic_DNA"/>
</dbReference>
<dbReference type="Proteomes" id="UP000249829">
    <property type="component" value="Unassembled WGS sequence"/>
</dbReference>
<feature type="compositionally biased region" description="Polar residues" evidence="1">
    <location>
        <begin position="12"/>
        <end position="21"/>
    </location>
</feature>
<protein>
    <submittedName>
        <fullName evidence="2">Uncharacterized protein</fullName>
    </submittedName>
</protein>
<evidence type="ECO:0000313" key="2">
    <source>
        <dbReference type="EMBL" id="PYI20641.1"/>
    </source>
</evidence>
<dbReference type="AlphaFoldDB" id="A0A2V5HAJ5"/>
<gene>
    <name evidence="2" type="ORF">BO99DRAFT_109606</name>
</gene>